<feature type="domain" description="Nucleoside phosphorylase" evidence="1">
    <location>
        <begin position="4"/>
        <end position="103"/>
    </location>
</feature>
<dbReference type="GO" id="GO:0042601">
    <property type="term" value="C:endospore-forming forespore"/>
    <property type="evidence" value="ECO:0007669"/>
    <property type="project" value="TreeGrafter"/>
</dbReference>
<gene>
    <name evidence="2" type="primary">mqnB</name>
    <name evidence="2" type="ORF">DF168_01984</name>
</gene>
<organism evidence="2 3">
    <name type="scientific">Candidatus Moanibacter tarae</name>
    <dbReference type="NCBI Taxonomy" id="2200854"/>
    <lineage>
        <taxon>Bacteria</taxon>
        <taxon>Pseudomonadati</taxon>
        <taxon>Verrucomicrobiota</taxon>
        <taxon>Opitutia</taxon>
        <taxon>Puniceicoccales</taxon>
        <taxon>Puniceicoccales incertae sedis</taxon>
        <taxon>Candidatus Moanibacter</taxon>
    </lineage>
</organism>
<proteinExistence type="predicted"/>
<dbReference type="InterPro" id="IPR000845">
    <property type="entry name" value="Nucleoside_phosphorylase_d"/>
</dbReference>
<dbReference type="InterPro" id="IPR049539">
    <property type="entry name" value="SPL"/>
</dbReference>
<dbReference type="GO" id="GO:0009116">
    <property type="term" value="P:nucleoside metabolic process"/>
    <property type="evidence" value="ECO:0007669"/>
    <property type="project" value="InterPro"/>
</dbReference>
<sequence>MQFIVTALRAEAAPLIRKFGLKQNTSSRIFQRFESKEITLVVSGVGKVLSAIATTWILNQGEQSENSSALNFGLCGCSDRKIPLGSLAVINKITDHGSGRNFYPEVLLRHTSVESSLTTHDAPVFCDDPDNTPTGMADMEASGFFQAAARNLPLERILCLKLVSDYLEPRDFEAKAVEDLVEDRVGEIEQILANGRLPIRNQNHFNSLDEQLLNTIEKNLRLTFTQKRQMHSWALAFVIRNETNLKSLEPFSIRPPVDRRDRNKQLTEIKAILSQ</sequence>
<evidence type="ECO:0000259" key="1">
    <source>
        <dbReference type="Pfam" id="PF01048"/>
    </source>
</evidence>
<accession>A0A2Z4AJZ3</accession>
<evidence type="ECO:0000313" key="2">
    <source>
        <dbReference type="EMBL" id="AWT60764.1"/>
    </source>
</evidence>
<dbReference type="AlphaFoldDB" id="A0A2Z4AJZ3"/>
<dbReference type="SUPFAM" id="SSF53167">
    <property type="entry name" value="Purine and uridine phosphorylases"/>
    <property type="match status" value="1"/>
</dbReference>
<name>A0A2Z4AJZ3_9BACT</name>
<dbReference type="GO" id="GO:1904047">
    <property type="term" value="F:S-adenosyl-L-methionine binding"/>
    <property type="evidence" value="ECO:0007669"/>
    <property type="project" value="TreeGrafter"/>
</dbReference>
<dbReference type="PANTHER" id="PTHR37822:SF2">
    <property type="entry name" value="SPORE PHOTOPRODUCT LYASE"/>
    <property type="match status" value="1"/>
</dbReference>
<dbReference type="Proteomes" id="UP000247465">
    <property type="component" value="Chromosome"/>
</dbReference>
<dbReference type="KEGG" id="mtar:DF168_01984"/>
<dbReference type="EC" id="3.2.2.26" evidence="2"/>
<evidence type="ECO:0000313" key="3">
    <source>
        <dbReference type="Proteomes" id="UP000247465"/>
    </source>
</evidence>
<dbReference type="GO" id="GO:0016798">
    <property type="term" value="F:hydrolase activity, acting on glycosyl bonds"/>
    <property type="evidence" value="ECO:0007669"/>
    <property type="project" value="UniProtKB-KW"/>
</dbReference>
<dbReference type="GO" id="GO:0003913">
    <property type="term" value="F:DNA photolyase activity"/>
    <property type="evidence" value="ECO:0007669"/>
    <property type="project" value="TreeGrafter"/>
</dbReference>
<dbReference type="GO" id="GO:0051539">
    <property type="term" value="F:4 iron, 4 sulfur cluster binding"/>
    <property type="evidence" value="ECO:0007669"/>
    <property type="project" value="TreeGrafter"/>
</dbReference>
<protein>
    <submittedName>
        <fullName evidence="2">Futalosine hydrolase</fullName>
        <ecNumber evidence="2">3.2.2.26</ecNumber>
    </submittedName>
</protein>
<keyword evidence="2" id="KW-0326">Glycosidase</keyword>
<reference evidence="2 3" key="1">
    <citation type="submission" date="2018-06" db="EMBL/GenBank/DDBJ databases">
        <title>Draft Genome Sequence of a Novel Marine Bacterium Related to the Verrucomicrobia.</title>
        <authorList>
            <person name="Vosseberg J."/>
            <person name="Martijn J."/>
            <person name="Ettema T.J.G."/>
        </authorList>
    </citation>
    <scope>NUCLEOTIDE SEQUENCE [LARGE SCALE GENOMIC DNA]</scope>
    <source>
        <strain evidence="2">TARA_B100001123</strain>
    </source>
</reference>
<keyword evidence="2" id="KW-0378">Hydrolase</keyword>
<dbReference type="EMBL" id="CP029803">
    <property type="protein sequence ID" value="AWT60764.1"/>
    <property type="molecule type" value="Genomic_DNA"/>
</dbReference>
<dbReference type="PANTHER" id="PTHR37822">
    <property type="entry name" value="SPORE PHOTOPRODUCT LYASE-RELATED"/>
    <property type="match status" value="1"/>
</dbReference>
<dbReference type="Gene3D" id="3.40.50.1580">
    <property type="entry name" value="Nucleoside phosphorylase domain"/>
    <property type="match status" value="1"/>
</dbReference>
<dbReference type="Pfam" id="PF01048">
    <property type="entry name" value="PNP_UDP_1"/>
    <property type="match status" value="1"/>
</dbReference>
<dbReference type="InterPro" id="IPR035994">
    <property type="entry name" value="Nucleoside_phosphorylase_sf"/>
</dbReference>